<name>A0A9W9YYM5_9CNID</name>
<accession>A0A9W9YYM5</accession>
<sequence length="85" mass="9897">MLRHMVHNWCYYTSAQLRAILDVVKFLLLQPGTNINARDTNDVTPLVVWRLADLLVGAVFYAFKNYQRRPALLSPEGYQQLLFVE</sequence>
<comment type="caution">
    <text evidence="1">The sequence shown here is derived from an EMBL/GenBank/DDBJ whole genome shotgun (WGS) entry which is preliminary data.</text>
</comment>
<evidence type="ECO:0000313" key="1">
    <source>
        <dbReference type="EMBL" id="KAJ7371149.1"/>
    </source>
</evidence>
<evidence type="ECO:0000313" key="2">
    <source>
        <dbReference type="Proteomes" id="UP001163046"/>
    </source>
</evidence>
<reference evidence="1" key="1">
    <citation type="submission" date="2023-01" db="EMBL/GenBank/DDBJ databases">
        <title>Genome assembly of the deep-sea coral Lophelia pertusa.</title>
        <authorList>
            <person name="Herrera S."/>
            <person name="Cordes E."/>
        </authorList>
    </citation>
    <scope>NUCLEOTIDE SEQUENCE</scope>
    <source>
        <strain evidence="1">USNM1676648</strain>
        <tissue evidence="1">Polyp</tissue>
    </source>
</reference>
<dbReference type="AlphaFoldDB" id="A0A9W9YYM5"/>
<proteinExistence type="predicted"/>
<dbReference type="Proteomes" id="UP001163046">
    <property type="component" value="Unassembled WGS sequence"/>
</dbReference>
<gene>
    <name evidence="1" type="ORF">OS493_027838</name>
</gene>
<protein>
    <submittedName>
        <fullName evidence="1">Uncharacterized protein</fullName>
    </submittedName>
</protein>
<keyword evidence="2" id="KW-1185">Reference proteome</keyword>
<dbReference type="EMBL" id="MU826851">
    <property type="protein sequence ID" value="KAJ7371149.1"/>
    <property type="molecule type" value="Genomic_DNA"/>
</dbReference>
<organism evidence="1 2">
    <name type="scientific">Desmophyllum pertusum</name>
    <dbReference type="NCBI Taxonomy" id="174260"/>
    <lineage>
        <taxon>Eukaryota</taxon>
        <taxon>Metazoa</taxon>
        <taxon>Cnidaria</taxon>
        <taxon>Anthozoa</taxon>
        <taxon>Hexacorallia</taxon>
        <taxon>Scleractinia</taxon>
        <taxon>Caryophylliina</taxon>
        <taxon>Caryophylliidae</taxon>
        <taxon>Desmophyllum</taxon>
    </lineage>
</organism>